<dbReference type="AlphaFoldDB" id="A0A1V8YZ30"/>
<evidence type="ECO:0000313" key="2">
    <source>
        <dbReference type="EMBL" id="MDL4935072.1"/>
    </source>
</evidence>
<name>A0A1V8YZ30_ENTGA</name>
<reference evidence="5 7" key="2">
    <citation type="submission" date="2020-03" db="EMBL/GenBank/DDBJ databases">
        <title>Characterization of ganglioside-mimicking enterococci.</title>
        <authorList>
            <person name="Patry R.T."/>
            <person name="Nothaft H."/>
            <person name="Bridger R."/>
            <person name="Shajahan A."/>
            <person name="Huynh S."/>
            <person name="Sanchez S."/>
            <person name="Azadi P."/>
            <person name="Cooper K."/>
            <person name="Miller W.G."/>
            <person name="Parker C.T."/>
            <person name="Wells L."/>
            <person name="Szymanski C.M."/>
        </authorList>
    </citation>
    <scope>NUCLEOTIDE SEQUENCE [LARGE SCALE GENOMIC DNA]</scope>
    <source>
        <strain evidence="5 7">EGM181</strain>
    </source>
</reference>
<proteinExistence type="predicted"/>
<reference evidence="2 8" key="4">
    <citation type="submission" date="2023-06" db="EMBL/GenBank/DDBJ databases">
        <title>Acute promotion of culturable opportunistic pathogens and persistent increase of antibiotic resistance following antibiotic exposure in mouse gut microbiota.</title>
        <authorList>
            <person name="Li L."/>
            <person name="Wang B."/>
            <person name="Sun Y."/>
            <person name="Wang M."/>
            <person name="Xu H."/>
        </authorList>
    </citation>
    <scope>NUCLEOTIDE SEQUENCE [LARGE SCALE GENOMIC DNA]</scope>
    <source>
        <strain evidence="2 8">CRI2_2</strain>
    </source>
</reference>
<dbReference type="Gene3D" id="1.10.1200.90">
    <property type="entry name" value="DsbA-like domain"/>
    <property type="match status" value="1"/>
</dbReference>
<dbReference type="InterPro" id="IPR036249">
    <property type="entry name" value="Thioredoxin-like_sf"/>
</dbReference>
<dbReference type="GeneID" id="93224443"/>
<evidence type="ECO:0000313" key="5">
    <source>
        <dbReference type="EMBL" id="QOG27667.1"/>
    </source>
</evidence>
<organism evidence="4 6">
    <name type="scientific">Enterococcus gallinarum</name>
    <dbReference type="NCBI Taxonomy" id="1353"/>
    <lineage>
        <taxon>Bacteria</taxon>
        <taxon>Bacillati</taxon>
        <taxon>Bacillota</taxon>
        <taxon>Bacilli</taxon>
        <taxon>Lactobacillales</taxon>
        <taxon>Enterococcaceae</taxon>
        <taxon>Enterococcus</taxon>
    </lineage>
</organism>
<accession>A0A1V8YZ30</accession>
<evidence type="ECO:0000313" key="4">
    <source>
        <dbReference type="EMBL" id="MXS26558.1"/>
    </source>
</evidence>
<dbReference type="Gene3D" id="3.40.30.10">
    <property type="entry name" value="Glutaredoxin"/>
    <property type="match status" value="1"/>
</dbReference>
<dbReference type="Proteomes" id="UP000439965">
    <property type="component" value="Unassembled WGS sequence"/>
</dbReference>
<protein>
    <submittedName>
        <fullName evidence="2">DsbA family protein</fullName>
    </submittedName>
    <submittedName>
        <fullName evidence="4">Thioredoxin domain-containing protein</fullName>
    </submittedName>
</protein>
<dbReference type="Proteomes" id="UP001241571">
    <property type="component" value="Unassembled WGS sequence"/>
</dbReference>
<sequence length="171" mass="19331">MDISIIKAKETNTTTGIKIGDENAKPIIEFMNLRCPYCRKWFEESLPILTEAVAAGKVQRVIKLFDKEKESLQRGNVMHRFVATDNPAQTIADITKIYQTQDQWGHLTLEEVAEFAQNQLGLTEHNHSTYAGEIVEEARKANIQFVPTVIVGSHIFDESISADELTQLINE</sequence>
<evidence type="ECO:0000259" key="1">
    <source>
        <dbReference type="Pfam" id="PF13462"/>
    </source>
</evidence>
<dbReference type="Proteomes" id="UP001183682">
    <property type="component" value="Unassembled WGS sequence"/>
</dbReference>
<dbReference type="EMBL" id="CP050485">
    <property type="protein sequence ID" value="QOG27667.1"/>
    <property type="molecule type" value="Genomic_DNA"/>
</dbReference>
<dbReference type="CDD" id="cd02972">
    <property type="entry name" value="DsbA_family"/>
    <property type="match status" value="1"/>
</dbReference>
<feature type="domain" description="Thioredoxin-like fold" evidence="1">
    <location>
        <begin position="13"/>
        <end position="170"/>
    </location>
</feature>
<evidence type="ECO:0000313" key="7">
    <source>
        <dbReference type="Proteomes" id="UP000516696"/>
    </source>
</evidence>
<reference evidence="4 6" key="1">
    <citation type="submission" date="2019-04" db="EMBL/GenBank/DDBJ databases">
        <title>Step-wise assembly of the neonatal virome modulated by breast feeding.</title>
        <authorList>
            <person name="Liang G."/>
            <person name="Bushman F."/>
        </authorList>
    </citation>
    <scope>NUCLEOTIDE SEQUENCE [LARGE SCALE GENOMIC DNA]</scope>
    <source>
        <strain evidence="4 6">E3404</strain>
    </source>
</reference>
<evidence type="ECO:0000313" key="8">
    <source>
        <dbReference type="Proteomes" id="UP001241571"/>
    </source>
</evidence>
<reference evidence="3" key="3">
    <citation type="submission" date="2023-03" db="EMBL/GenBank/DDBJ databases">
        <authorList>
            <person name="Shen W."/>
            <person name="Cai J."/>
        </authorList>
    </citation>
    <scope>NUCLEOTIDE SEQUENCE</scope>
    <source>
        <strain evidence="3">K69-2</strain>
    </source>
</reference>
<dbReference type="EMBL" id="JARPZN010000010">
    <property type="protein sequence ID" value="MDT2691126.1"/>
    <property type="molecule type" value="Genomic_DNA"/>
</dbReference>
<dbReference type="RefSeq" id="WP_003126419.1">
    <property type="nucleotide sequence ID" value="NZ_BSYC01000001.1"/>
</dbReference>
<dbReference type="Pfam" id="PF13462">
    <property type="entry name" value="Thioredoxin_4"/>
    <property type="match status" value="1"/>
</dbReference>
<dbReference type="SUPFAM" id="SSF52833">
    <property type="entry name" value="Thioredoxin-like"/>
    <property type="match status" value="1"/>
</dbReference>
<evidence type="ECO:0000313" key="6">
    <source>
        <dbReference type="Proteomes" id="UP000439965"/>
    </source>
</evidence>
<gene>
    <name evidence="5" type="ORF">EGM181_10565</name>
    <name evidence="4" type="ORF">GTI89_10860</name>
    <name evidence="3" type="ORF">P7E30_13175</name>
    <name evidence="2" type="ORF">QRX88_04950</name>
</gene>
<evidence type="ECO:0000313" key="3">
    <source>
        <dbReference type="EMBL" id="MDT2691126.1"/>
    </source>
</evidence>
<dbReference type="EMBL" id="WVTI01000009">
    <property type="protein sequence ID" value="MXS26558.1"/>
    <property type="molecule type" value="Genomic_DNA"/>
</dbReference>
<dbReference type="EMBL" id="JASUBT010000002">
    <property type="protein sequence ID" value="MDL4935072.1"/>
    <property type="molecule type" value="Genomic_DNA"/>
</dbReference>
<dbReference type="Proteomes" id="UP000516696">
    <property type="component" value="Chromosome"/>
</dbReference>
<dbReference type="InterPro" id="IPR012336">
    <property type="entry name" value="Thioredoxin-like_fold"/>
</dbReference>